<evidence type="ECO:0000313" key="3">
    <source>
        <dbReference type="Proteomes" id="UP000636709"/>
    </source>
</evidence>
<protein>
    <recommendedName>
        <fullName evidence="1">KIB1-4 beta-propeller domain-containing protein</fullName>
    </recommendedName>
</protein>
<evidence type="ECO:0000313" key="2">
    <source>
        <dbReference type="EMBL" id="KAF8775375.1"/>
    </source>
</evidence>
<organism evidence="2 3">
    <name type="scientific">Digitaria exilis</name>
    <dbReference type="NCBI Taxonomy" id="1010633"/>
    <lineage>
        <taxon>Eukaryota</taxon>
        <taxon>Viridiplantae</taxon>
        <taxon>Streptophyta</taxon>
        <taxon>Embryophyta</taxon>
        <taxon>Tracheophyta</taxon>
        <taxon>Spermatophyta</taxon>
        <taxon>Magnoliopsida</taxon>
        <taxon>Liliopsida</taxon>
        <taxon>Poales</taxon>
        <taxon>Poaceae</taxon>
        <taxon>PACMAD clade</taxon>
        <taxon>Panicoideae</taxon>
        <taxon>Panicodae</taxon>
        <taxon>Paniceae</taxon>
        <taxon>Anthephorinae</taxon>
        <taxon>Digitaria</taxon>
    </lineage>
</organism>
<dbReference type="AlphaFoldDB" id="A0A835FT34"/>
<accession>A0A835FT34</accession>
<dbReference type="EMBL" id="JACEFO010000325">
    <property type="protein sequence ID" value="KAF8775375.1"/>
    <property type="molecule type" value="Genomic_DNA"/>
</dbReference>
<dbReference type="InterPro" id="IPR005174">
    <property type="entry name" value="KIB1-4_b-propeller"/>
</dbReference>
<evidence type="ECO:0000259" key="1">
    <source>
        <dbReference type="Pfam" id="PF03478"/>
    </source>
</evidence>
<keyword evidence="3" id="KW-1185">Reference proteome</keyword>
<name>A0A835FT34_9POAL</name>
<reference evidence="2" key="1">
    <citation type="submission" date="2020-07" db="EMBL/GenBank/DDBJ databases">
        <title>Genome sequence and genetic diversity analysis of an under-domesticated orphan crop, white fonio (Digitaria exilis).</title>
        <authorList>
            <person name="Bennetzen J.L."/>
            <person name="Chen S."/>
            <person name="Ma X."/>
            <person name="Wang X."/>
            <person name="Yssel A.E.J."/>
            <person name="Chaluvadi S.R."/>
            <person name="Johnson M."/>
            <person name="Gangashetty P."/>
            <person name="Hamidou F."/>
            <person name="Sanogo M.D."/>
            <person name="Zwaenepoel A."/>
            <person name="Wallace J."/>
            <person name="Van De Peer Y."/>
            <person name="Van Deynze A."/>
        </authorList>
    </citation>
    <scope>NUCLEOTIDE SEQUENCE</scope>
    <source>
        <tissue evidence="2">Leaves</tissue>
    </source>
</reference>
<dbReference type="PANTHER" id="PTHR33165">
    <property type="entry name" value="F-BOX DOMAIN CONTAINING PROTEIN-LIKE-RELATED"/>
    <property type="match status" value="1"/>
</dbReference>
<dbReference type="Proteomes" id="UP000636709">
    <property type="component" value="Unassembled WGS sequence"/>
</dbReference>
<proteinExistence type="predicted"/>
<dbReference type="Pfam" id="PF03478">
    <property type="entry name" value="Beta-prop_KIB1-4"/>
    <property type="match status" value="1"/>
</dbReference>
<gene>
    <name evidence="2" type="ORF">HU200_004793</name>
</gene>
<feature type="domain" description="KIB1-4 beta-propeller" evidence="1">
    <location>
        <begin position="97"/>
        <end position="357"/>
    </location>
</feature>
<sequence length="389" mass="43154">MIGSSSSSSKRRRIGSEPSWASLSQDLVELIGWRVLAGDLLDYVRFRAVCTHWNSSTVSPRGRGLIDPRFHPRRWMLFPEDHGLYPGHPNLGGYVRFFNLSTGAFVRVYLPLFDDHVVLDSTDGLLVVLRHPNTAVRILHPFTGDIADLPPVFPLLPQINPHICRYMTEEMKLRELDAAFLKGVCAAVSVDAAGAITVMLGLDSKRRVAYATAGCERWSLSPWTLPRLRALHVSFEGKLYISAVNSADENNIYICQIDPPRVSDEGYQSLPEPRMLVKCPLDGPLGTAHLVQCGSELMLAGFSDTSLAHLAVYRVSDLIKGTVLPMKDIGDHAIFFEVHGLCVSAKGFPSILGNSIICKHRSGELVETFNPDPRLERRPVLPARPRIDQ</sequence>
<dbReference type="PANTHER" id="PTHR33165:SF36">
    <property type="entry name" value="DUF295 DOMAIN-CONTAINING PROTEIN"/>
    <property type="match status" value="1"/>
</dbReference>
<dbReference type="OrthoDB" id="687736at2759"/>
<comment type="caution">
    <text evidence="2">The sequence shown here is derived from an EMBL/GenBank/DDBJ whole genome shotgun (WGS) entry which is preliminary data.</text>
</comment>